<accession>A0ACB6SDK3</accession>
<proteinExistence type="predicted"/>
<evidence type="ECO:0000313" key="1">
    <source>
        <dbReference type="EMBL" id="KAF2632119.1"/>
    </source>
</evidence>
<comment type="caution">
    <text evidence="1">The sequence shown here is derived from an EMBL/GenBank/DDBJ whole genome shotgun (WGS) entry which is preliminary data.</text>
</comment>
<keyword evidence="2" id="KW-1185">Reference proteome</keyword>
<dbReference type="EMBL" id="MU006703">
    <property type="protein sequence ID" value="KAF2632119.1"/>
    <property type="molecule type" value="Genomic_DNA"/>
</dbReference>
<organism evidence="1 2">
    <name type="scientific">Macroventuria anomochaeta</name>
    <dbReference type="NCBI Taxonomy" id="301207"/>
    <lineage>
        <taxon>Eukaryota</taxon>
        <taxon>Fungi</taxon>
        <taxon>Dikarya</taxon>
        <taxon>Ascomycota</taxon>
        <taxon>Pezizomycotina</taxon>
        <taxon>Dothideomycetes</taxon>
        <taxon>Pleosporomycetidae</taxon>
        <taxon>Pleosporales</taxon>
        <taxon>Pleosporineae</taxon>
        <taxon>Didymellaceae</taxon>
        <taxon>Macroventuria</taxon>
    </lineage>
</organism>
<dbReference type="Proteomes" id="UP000799754">
    <property type="component" value="Unassembled WGS sequence"/>
</dbReference>
<evidence type="ECO:0000313" key="2">
    <source>
        <dbReference type="Proteomes" id="UP000799754"/>
    </source>
</evidence>
<reference evidence="1" key="1">
    <citation type="journal article" date="2020" name="Stud. Mycol.">
        <title>101 Dothideomycetes genomes: a test case for predicting lifestyles and emergence of pathogens.</title>
        <authorList>
            <person name="Haridas S."/>
            <person name="Albert R."/>
            <person name="Binder M."/>
            <person name="Bloem J."/>
            <person name="Labutti K."/>
            <person name="Salamov A."/>
            <person name="Andreopoulos B."/>
            <person name="Baker S."/>
            <person name="Barry K."/>
            <person name="Bills G."/>
            <person name="Bluhm B."/>
            <person name="Cannon C."/>
            <person name="Castanera R."/>
            <person name="Culley D."/>
            <person name="Daum C."/>
            <person name="Ezra D."/>
            <person name="Gonzalez J."/>
            <person name="Henrissat B."/>
            <person name="Kuo A."/>
            <person name="Liang C."/>
            <person name="Lipzen A."/>
            <person name="Lutzoni F."/>
            <person name="Magnuson J."/>
            <person name="Mondo S."/>
            <person name="Nolan M."/>
            <person name="Ohm R."/>
            <person name="Pangilinan J."/>
            <person name="Park H.-J."/>
            <person name="Ramirez L."/>
            <person name="Alfaro M."/>
            <person name="Sun H."/>
            <person name="Tritt A."/>
            <person name="Yoshinaga Y."/>
            <person name="Zwiers L.-H."/>
            <person name="Turgeon B."/>
            <person name="Goodwin S."/>
            <person name="Spatafora J."/>
            <person name="Crous P."/>
            <person name="Grigoriev I."/>
        </authorList>
    </citation>
    <scope>NUCLEOTIDE SEQUENCE</scope>
    <source>
        <strain evidence="1">CBS 525.71</strain>
    </source>
</reference>
<gene>
    <name evidence="1" type="ORF">BU25DRAFT_140529</name>
</gene>
<protein>
    <submittedName>
        <fullName evidence="1">Uncharacterized protein</fullName>
    </submittedName>
</protein>
<name>A0ACB6SDK3_9PLEO</name>
<sequence length="129" mass="14049">MISVLSTTRQFRFIILGVLSSNSCSAEDRVPCLRHKGFHSRVLIRRTPLLHRFAPLRFLATTPAAFGLPSSRQACPSLSTPPQRLSASEKGARVLSGITAGFWHQGRLDDPHLAPQPPSRASTKSAVHG</sequence>